<dbReference type="AlphaFoldDB" id="A0A963Z1N4"/>
<proteinExistence type="predicted"/>
<organism evidence="1 2">
    <name type="scientific">Acidisoma cellulosilyticum</name>
    <dbReference type="NCBI Taxonomy" id="2802395"/>
    <lineage>
        <taxon>Bacteria</taxon>
        <taxon>Pseudomonadati</taxon>
        <taxon>Pseudomonadota</taxon>
        <taxon>Alphaproteobacteria</taxon>
        <taxon>Acetobacterales</taxon>
        <taxon>Acidocellaceae</taxon>
        <taxon>Acidisoma</taxon>
    </lineage>
</organism>
<accession>A0A963Z1N4</accession>
<evidence type="ECO:0000313" key="1">
    <source>
        <dbReference type="EMBL" id="MCB8880193.1"/>
    </source>
</evidence>
<sequence>MPKFAADANNPAYNTLSKAKRRHTFALMKSSRDADSAREVMAGAYKNVLAAVEKSQLILRDIFTHGPTTDRDLLLRKSLGEFLALEPAMLAATHYYNASMGILNEDIKDGIGFIKADMDRLRQEIADVKKSGLPARVNPQQVTVKQGTVTPYTTTARVKTIDKPQPVSAENPQPKRWATINDTTYEILFCDYSLGDRGDYKKPAGISLTIATDADAMIAALKGKTVNASIVLDPTQPLITGVSLNVAICEKTAPGVWRVGLLGSGTSVRES</sequence>
<protein>
    <submittedName>
        <fullName evidence="1">Uncharacterized protein</fullName>
    </submittedName>
</protein>
<dbReference type="EMBL" id="JAESVA010000002">
    <property type="protein sequence ID" value="MCB8880193.1"/>
    <property type="molecule type" value="Genomic_DNA"/>
</dbReference>
<dbReference type="RefSeq" id="WP_227306798.1">
    <property type="nucleotide sequence ID" value="NZ_JAESVA010000002.1"/>
</dbReference>
<evidence type="ECO:0000313" key="2">
    <source>
        <dbReference type="Proteomes" id="UP000721844"/>
    </source>
</evidence>
<dbReference type="Proteomes" id="UP000721844">
    <property type="component" value="Unassembled WGS sequence"/>
</dbReference>
<keyword evidence="2" id="KW-1185">Reference proteome</keyword>
<reference evidence="1 2" key="1">
    <citation type="journal article" date="2021" name="Microorganisms">
        <title>Acidisoma silvae sp. nov. and Acidisomacellulosilytica sp. nov., Two Acidophilic Bacteria Isolated from Decaying Wood, Hydrolyzing Cellulose and Producing Poly-3-hydroxybutyrate.</title>
        <authorList>
            <person name="Mieszkin S."/>
            <person name="Pouder E."/>
            <person name="Uroz S."/>
            <person name="Simon-Colin C."/>
            <person name="Alain K."/>
        </authorList>
    </citation>
    <scope>NUCLEOTIDE SEQUENCE [LARGE SCALE GENOMIC DNA]</scope>
    <source>
        <strain evidence="1 2">HW T5.17</strain>
    </source>
</reference>
<name>A0A963Z1N4_9PROT</name>
<gene>
    <name evidence="1" type="ORF">ACELLULO517_08115</name>
</gene>
<comment type="caution">
    <text evidence="1">The sequence shown here is derived from an EMBL/GenBank/DDBJ whole genome shotgun (WGS) entry which is preliminary data.</text>
</comment>